<dbReference type="PANTHER" id="PTHR43177">
    <property type="entry name" value="PROTEIN NRFC"/>
    <property type="match status" value="1"/>
</dbReference>
<proteinExistence type="predicted"/>
<keyword evidence="4" id="KW-0411">Iron-sulfur</keyword>
<keyword evidence="1" id="KW-0004">4Fe-4S</keyword>
<dbReference type="EMBL" id="CP021358">
    <property type="protein sequence ID" value="ART63323.1"/>
    <property type="molecule type" value="Genomic_DNA"/>
</dbReference>
<name>A0A240UQG6_9GAMM</name>
<accession>A0A240UQG6</accession>
<dbReference type="CDD" id="cd10551">
    <property type="entry name" value="PsrB"/>
    <property type="match status" value="1"/>
</dbReference>
<dbReference type="InterPro" id="IPR017896">
    <property type="entry name" value="4Fe4S_Fe-S-bd"/>
</dbReference>
<dbReference type="GO" id="GO:0046872">
    <property type="term" value="F:metal ion binding"/>
    <property type="evidence" value="ECO:0007669"/>
    <property type="project" value="UniProtKB-KW"/>
</dbReference>
<evidence type="ECO:0000256" key="2">
    <source>
        <dbReference type="ARBA" id="ARBA00022723"/>
    </source>
</evidence>
<dbReference type="PANTHER" id="PTHR43177:SF3">
    <property type="entry name" value="PROTEIN NRFC HOMOLOG"/>
    <property type="match status" value="1"/>
</dbReference>
<gene>
    <name evidence="5" type="ORF">B9H00_09835</name>
</gene>
<protein>
    <submittedName>
        <fullName evidence="5">Uncharacterized protein</fullName>
    </submittedName>
</protein>
<evidence type="ECO:0000313" key="5">
    <source>
        <dbReference type="EMBL" id="ART63323.1"/>
    </source>
</evidence>
<evidence type="ECO:0000313" key="6">
    <source>
        <dbReference type="Proteomes" id="UP000194457"/>
    </source>
</evidence>
<dbReference type="RefSeq" id="WP_086900509.1">
    <property type="nucleotide sequence ID" value="NZ_CP021358.1"/>
</dbReference>
<dbReference type="AlphaFoldDB" id="A0A240UQG6"/>
<evidence type="ECO:0000256" key="3">
    <source>
        <dbReference type="ARBA" id="ARBA00023004"/>
    </source>
</evidence>
<dbReference type="Proteomes" id="UP000194457">
    <property type="component" value="Chromosome"/>
</dbReference>
<dbReference type="InterPro" id="IPR050954">
    <property type="entry name" value="ET_IronSulfur_Cluster-Binding"/>
</dbReference>
<dbReference type="SUPFAM" id="SSF54862">
    <property type="entry name" value="4Fe-4S ferredoxins"/>
    <property type="match status" value="1"/>
</dbReference>
<dbReference type="PROSITE" id="PS51379">
    <property type="entry name" value="4FE4S_FER_2"/>
    <property type="match status" value="3"/>
</dbReference>
<organism evidence="5 6">
    <name type="scientific">Kushneria marisflavi</name>
    <dbReference type="NCBI Taxonomy" id="157779"/>
    <lineage>
        <taxon>Bacteria</taxon>
        <taxon>Pseudomonadati</taxon>
        <taxon>Pseudomonadota</taxon>
        <taxon>Gammaproteobacteria</taxon>
        <taxon>Oceanospirillales</taxon>
        <taxon>Halomonadaceae</taxon>
        <taxon>Kushneria</taxon>
    </lineage>
</organism>
<dbReference type="GO" id="GO:0051539">
    <property type="term" value="F:4 iron, 4 sulfur cluster binding"/>
    <property type="evidence" value="ECO:0007669"/>
    <property type="project" value="UniProtKB-KW"/>
</dbReference>
<dbReference type="KEGG" id="kma:B9H00_09835"/>
<evidence type="ECO:0000256" key="1">
    <source>
        <dbReference type="ARBA" id="ARBA00022485"/>
    </source>
</evidence>
<sequence>MTSPSPHWQMAIDLERCIGCHACSVACKVENDIELGVFRTRVLYHDHGAFPNTRRSFLPTLCMQCADAPCMTACPSGAISRQDDGIVRIDPDTCDKWESCIKACPYGALHIDPVQKIADKCDFCSHRLDQSMAPACVEACPADVLIFGDINDDQSPVSRFYQRHGSELKGLRVERGTRPQVRYRGVGTVTPQAAVDKLPDGRAHDPVDYEIDQWAER</sequence>
<dbReference type="Gene3D" id="3.30.70.20">
    <property type="match status" value="2"/>
</dbReference>
<evidence type="ECO:0000256" key="4">
    <source>
        <dbReference type="ARBA" id="ARBA00023014"/>
    </source>
</evidence>
<keyword evidence="3" id="KW-0408">Iron</keyword>
<dbReference type="Pfam" id="PF13247">
    <property type="entry name" value="Fer4_11"/>
    <property type="match status" value="1"/>
</dbReference>
<dbReference type="Pfam" id="PF12797">
    <property type="entry name" value="Fer4_2"/>
    <property type="match status" value="1"/>
</dbReference>
<keyword evidence="2" id="KW-0479">Metal-binding</keyword>
<reference evidence="5 6" key="1">
    <citation type="submission" date="2017-05" db="EMBL/GenBank/DDBJ databases">
        <authorList>
            <person name="Song R."/>
            <person name="Chenine A.L."/>
            <person name="Ruprecht R.M."/>
        </authorList>
    </citation>
    <scope>NUCLEOTIDE SEQUENCE [LARGE SCALE GENOMIC DNA]</scope>
    <source>
        <strain evidence="5">SW32</strain>
    </source>
</reference>
<dbReference type="OrthoDB" id="9779457at2"/>
<keyword evidence="6" id="KW-1185">Reference proteome</keyword>